<dbReference type="InterPro" id="IPR019819">
    <property type="entry name" value="Carboxylesterase_B_CS"/>
</dbReference>
<evidence type="ECO:0000313" key="4">
    <source>
        <dbReference type="Proteomes" id="UP000316270"/>
    </source>
</evidence>
<gene>
    <name evidence="3" type="ORF">FKW77_009992</name>
</gene>
<organism evidence="3 4">
    <name type="scientific">Venturia effusa</name>
    <dbReference type="NCBI Taxonomy" id="50376"/>
    <lineage>
        <taxon>Eukaryota</taxon>
        <taxon>Fungi</taxon>
        <taxon>Dikarya</taxon>
        <taxon>Ascomycota</taxon>
        <taxon>Pezizomycotina</taxon>
        <taxon>Dothideomycetes</taxon>
        <taxon>Pleosporomycetidae</taxon>
        <taxon>Venturiales</taxon>
        <taxon>Venturiaceae</taxon>
        <taxon>Venturia</taxon>
    </lineage>
</organism>
<reference evidence="3 4" key="1">
    <citation type="submission" date="2019-07" db="EMBL/GenBank/DDBJ databases">
        <title>Finished genome of Venturia effusa.</title>
        <authorList>
            <person name="Young C.A."/>
            <person name="Cox M.P."/>
            <person name="Ganley A.R.D."/>
            <person name="David W.J."/>
        </authorList>
    </citation>
    <scope>NUCLEOTIDE SEQUENCE [LARGE SCALE GENOMIC DNA]</scope>
    <source>
        <strain evidence="4">albino</strain>
    </source>
</reference>
<dbReference type="Pfam" id="PF00135">
    <property type="entry name" value="COesterase"/>
    <property type="match status" value="1"/>
</dbReference>
<name>A0A517L4D0_9PEZI</name>
<dbReference type="InterPro" id="IPR050309">
    <property type="entry name" value="Type-B_Carboxylest/Lipase"/>
</dbReference>
<evidence type="ECO:0000259" key="2">
    <source>
        <dbReference type="Pfam" id="PF00135"/>
    </source>
</evidence>
<dbReference type="STRING" id="50376.A0A517L4D0"/>
<dbReference type="PANTHER" id="PTHR11559">
    <property type="entry name" value="CARBOXYLESTERASE"/>
    <property type="match status" value="1"/>
</dbReference>
<feature type="transmembrane region" description="Helical" evidence="1">
    <location>
        <begin position="23"/>
        <end position="43"/>
    </location>
</feature>
<keyword evidence="1" id="KW-1133">Transmembrane helix</keyword>
<keyword evidence="1" id="KW-0812">Transmembrane</keyword>
<dbReference type="Gene3D" id="3.40.50.1820">
    <property type="entry name" value="alpha/beta hydrolase"/>
    <property type="match status" value="1"/>
</dbReference>
<dbReference type="OrthoDB" id="408631at2759"/>
<keyword evidence="4" id="KW-1185">Reference proteome</keyword>
<dbReference type="PROSITE" id="PS00941">
    <property type="entry name" value="CARBOXYLESTERASE_B_2"/>
    <property type="match status" value="1"/>
</dbReference>
<dbReference type="InterPro" id="IPR002018">
    <property type="entry name" value="CarbesteraseB"/>
</dbReference>
<evidence type="ECO:0000256" key="1">
    <source>
        <dbReference type="SAM" id="Phobius"/>
    </source>
</evidence>
<sequence>MIFRPGSRDKGTSRHDSIWPRNFVWGFVAIFAMLVPIAILHFLTTILARPLDQTDSSAQHELPTIKLPYGTWRASKYDPASDVYTFKNIRYAAPPVGNLRWAKPAPPTSNETLQTGEVGGTCWQSLSPQMLVTTLSGGVGGTGGSGSSGVLGLITSFLASMAATLLERFPSLAEQLAALAEKQDLGKLMGGAPSSEDCLFLDVYVPGKALKGGKKLPVVNWIYGGAFIVGSKDGIYDGTPLVKQSDGNIIYVAGNYRLGALGYLGGTTVERDATPNAGFWDQRAIFQWIQDNIHLVNGDKDDVSVWGESAGAGSIMHQLVAFGGTQPPLFKKAIIQSPANNPQHDRKGKLEDQFQEFAKLAGCAGKGIPCLREASISTLRAAASKMINKAPPGQFTFGPVVDGTLIRQLPDLELASGNVQKGIESIIVSHVSDEATAFVADSLKNNKTFFEASFVSSYGDNKIKDAILARYPPPGPGSKYKDEKDRMADSMGTGFFTCHVRTIANAFKDKAWIAQYSRGNGKHGMDLTANFYNSHGTPPKDDPGFATFATTFQNYLLSHARTGDPNTLQKGEGAIEWPKATFGPVFRHVLEAGNKGYALINDSQTTAETCDFWLDVWASATKLGGYVPSGGEVPTTIVP</sequence>
<dbReference type="Proteomes" id="UP000316270">
    <property type="component" value="Chromosome 4"/>
</dbReference>
<proteinExistence type="predicted"/>
<accession>A0A517L4D0</accession>
<dbReference type="EMBL" id="CP042188">
    <property type="protein sequence ID" value="QDS70471.1"/>
    <property type="molecule type" value="Genomic_DNA"/>
</dbReference>
<protein>
    <recommendedName>
        <fullName evidence="2">Carboxylesterase type B domain-containing protein</fullName>
    </recommendedName>
</protein>
<dbReference type="SUPFAM" id="SSF53474">
    <property type="entry name" value="alpha/beta-Hydrolases"/>
    <property type="match status" value="1"/>
</dbReference>
<dbReference type="AlphaFoldDB" id="A0A517L4D0"/>
<evidence type="ECO:0000313" key="3">
    <source>
        <dbReference type="EMBL" id="QDS70471.1"/>
    </source>
</evidence>
<keyword evidence="1" id="KW-0472">Membrane</keyword>
<dbReference type="InterPro" id="IPR029058">
    <property type="entry name" value="AB_hydrolase_fold"/>
</dbReference>
<feature type="domain" description="Carboxylesterase type B" evidence="2">
    <location>
        <begin position="64"/>
        <end position="613"/>
    </location>
</feature>